<evidence type="ECO:0000256" key="3">
    <source>
        <dbReference type="ARBA" id="ARBA00023002"/>
    </source>
</evidence>
<keyword evidence="9" id="KW-0223">Dioxygenase</keyword>
<dbReference type="PRINTS" id="PR00090">
    <property type="entry name" value="RNGDIOXGNASE"/>
</dbReference>
<dbReference type="InterPro" id="IPR017941">
    <property type="entry name" value="Rieske_2Fe-2S"/>
</dbReference>
<dbReference type="AlphaFoldDB" id="A0AAD6GLR6"/>
<dbReference type="CDD" id="cd03469">
    <property type="entry name" value="Rieske_RO_Alpha_N"/>
    <property type="match status" value="1"/>
</dbReference>
<name>A0AAD6GLR6_9EURO</name>
<dbReference type="InterPro" id="IPR001663">
    <property type="entry name" value="Rng_hydr_dOase-A"/>
</dbReference>
<keyword evidence="7" id="KW-0472">Membrane</keyword>
<keyword evidence="4" id="KW-0408">Iron</keyword>
<dbReference type="GO" id="GO:0046872">
    <property type="term" value="F:metal ion binding"/>
    <property type="evidence" value="ECO:0007669"/>
    <property type="project" value="UniProtKB-KW"/>
</dbReference>
<protein>
    <submittedName>
        <fullName evidence="9">Aromatic-ring-hydroxylating dioxygenase alpha subunit</fullName>
    </submittedName>
</protein>
<comment type="caution">
    <text evidence="9">The sequence shown here is derived from an EMBL/GenBank/DDBJ whole genome shotgun (WGS) entry which is preliminary data.</text>
</comment>
<evidence type="ECO:0000256" key="5">
    <source>
        <dbReference type="ARBA" id="ARBA00023014"/>
    </source>
</evidence>
<reference evidence="9 10" key="1">
    <citation type="journal article" date="2023" name="IMA Fungus">
        <title>Comparative genomic study of the Penicillium genus elucidates a diverse pangenome and 15 lateral gene transfer events.</title>
        <authorList>
            <person name="Petersen C."/>
            <person name="Sorensen T."/>
            <person name="Nielsen M.R."/>
            <person name="Sondergaard T.E."/>
            <person name="Sorensen J.L."/>
            <person name="Fitzpatrick D.A."/>
            <person name="Frisvad J.C."/>
            <person name="Nielsen K.L."/>
        </authorList>
    </citation>
    <scope>NUCLEOTIDE SEQUENCE [LARGE SCALE GENOMIC DNA]</scope>
    <source>
        <strain evidence="9 10">IBT 35679</strain>
    </source>
</reference>
<dbReference type="Gene3D" id="3.90.380.10">
    <property type="entry name" value="Naphthalene 1,2-dioxygenase Alpha Subunit, Chain A, domain 1"/>
    <property type="match status" value="1"/>
</dbReference>
<dbReference type="PROSITE" id="PS51296">
    <property type="entry name" value="RIESKE"/>
    <property type="match status" value="1"/>
</dbReference>
<dbReference type="Pfam" id="PF00355">
    <property type="entry name" value="Rieske"/>
    <property type="match status" value="1"/>
</dbReference>
<keyword evidence="3" id="KW-0560">Oxidoreductase</keyword>
<feature type="transmembrane region" description="Helical" evidence="7">
    <location>
        <begin position="6"/>
        <end position="26"/>
    </location>
</feature>
<dbReference type="InterPro" id="IPR036922">
    <property type="entry name" value="Rieske_2Fe-2S_sf"/>
</dbReference>
<evidence type="ECO:0000313" key="9">
    <source>
        <dbReference type="EMBL" id="KAJ5556968.1"/>
    </source>
</evidence>
<keyword evidence="10" id="KW-1185">Reference proteome</keyword>
<keyword evidence="5" id="KW-0411">Iron-sulfur</keyword>
<dbReference type="Proteomes" id="UP001220324">
    <property type="component" value="Unassembled WGS sequence"/>
</dbReference>
<dbReference type="EMBL" id="JAQIZZ010000001">
    <property type="protein sequence ID" value="KAJ5556968.1"/>
    <property type="molecule type" value="Genomic_DNA"/>
</dbReference>
<dbReference type="GO" id="GO:0051213">
    <property type="term" value="F:dioxygenase activity"/>
    <property type="evidence" value="ECO:0007669"/>
    <property type="project" value="UniProtKB-KW"/>
</dbReference>
<dbReference type="PANTHER" id="PTHR43756">
    <property type="entry name" value="CHOLINE MONOOXYGENASE, CHLOROPLASTIC"/>
    <property type="match status" value="1"/>
</dbReference>
<evidence type="ECO:0000256" key="7">
    <source>
        <dbReference type="SAM" id="Phobius"/>
    </source>
</evidence>
<organism evidence="9 10">
    <name type="scientific">Penicillium frequentans</name>
    <dbReference type="NCBI Taxonomy" id="3151616"/>
    <lineage>
        <taxon>Eukaryota</taxon>
        <taxon>Fungi</taxon>
        <taxon>Dikarya</taxon>
        <taxon>Ascomycota</taxon>
        <taxon>Pezizomycotina</taxon>
        <taxon>Eurotiomycetes</taxon>
        <taxon>Eurotiomycetidae</taxon>
        <taxon>Eurotiales</taxon>
        <taxon>Aspergillaceae</taxon>
        <taxon>Penicillium</taxon>
    </lineage>
</organism>
<evidence type="ECO:0000259" key="8">
    <source>
        <dbReference type="PROSITE" id="PS51296"/>
    </source>
</evidence>
<feature type="region of interest" description="Disordered" evidence="6">
    <location>
        <begin position="411"/>
        <end position="430"/>
    </location>
</feature>
<evidence type="ECO:0000313" key="10">
    <source>
        <dbReference type="Proteomes" id="UP001220324"/>
    </source>
</evidence>
<dbReference type="GO" id="GO:0051537">
    <property type="term" value="F:2 iron, 2 sulfur cluster binding"/>
    <property type="evidence" value="ECO:0007669"/>
    <property type="project" value="UniProtKB-KW"/>
</dbReference>
<proteinExistence type="predicted"/>
<sequence>MMDFIHAYLLSPGSILVAVVTVVFLVNGSWPFRPKQDKIANLAVSDHDFSGHLSVSKEPDVPEGWYQSQEVFELERRALFSKSWLYLAHITQFSKPGAYQTFDVAGFPAFLIRGKDDKIRAFHNVCRHRAYTITRKETGSSTVLGCRYHGWSYDTYGRLVKAPKFDDVPGFDKSENSLFEIHTYTTSQGWVFVNLNSGEPVPMEESTLSILSEFARDANLGTRSEWLAGQTLTGAFNWKLGINTRYSADITTQLEQSMPRVLKPSIATQIARTIWQKNQKASCVLFPGTFLYSFEQDDLWLSLTFIPSSETITQVRYDLFTSSPKTGIDQDALSSVVGEVIHNSIKSIDIELQSTTAKPVGSSPTIHGLLKQLQEHQKLERNSGSLVRPAMRQPKGSSLFQQAEQLCKEIDCSGPGSQGGSGISSSGLDW</sequence>
<keyword evidence="2" id="KW-0479">Metal-binding</keyword>
<accession>A0AAD6GLR6</accession>
<keyword evidence="7" id="KW-1133">Transmembrane helix</keyword>
<dbReference type="PANTHER" id="PTHR43756:SF6">
    <property type="entry name" value="CLUSTER-BINDING PROTEIN, PUTATIVE (AFU_ORTHOLOGUE AFUA_6G03920)-RELATED"/>
    <property type="match status" value="1"/>
</dbReference>
<dbReference type="SUPFAM" id="SSF50022">
    <property type="entry name" value="ISP domain"/>
    <property type="match status" value="1"/>
</dbReference>
<evidence type="ECO:0000256" key="4">
    <source>
        <dbReference type="ARBA" id="ARBA00023004"/>
    </source>
</evidence>
<keyword evidence="7" id="KW-0812">Transmembrane</keyword>
<evidence type="ECO:0000256" key="1">
    <source>
        <dbReference type="ARBA" id="ARBA00022714"/>
    </source>
</evidence>
<gene>
    <name evidence="9" type="ORF">N7494_000883</name>
</gene>
<evidence type="ECO:0000256" key="6">
    <source>
        <dbReference type="SAM" id="MobiDB-lite"/>
    </source>
</evidence>
<keyword evidence="1" id="KW-0001">2Fe-2S</keyword>
<evidence type="ECO:0000256" key="2">
    <source>
        <dbReference type="ARBA" id="ARBA00022723"/>
    </source>
</evidence>
<feature type="domain" description="Rieske" evidence="8">
    <location>
        <begin position="85"/>
        <end position="171"/>
    </location>
</feature>
<dbReference type="Gene3D" id="2.102.10.10">
    <property type="entry name" value="Rieske [2Fe-2S] iron-sulphur domain"/>
    <property type="match status" value="1"/>
</dbReference>